<organism evidence="2">
    <name type="scientific">Siphoviridae sp. ctkyH28</name>
    <dbReference type="NCBI Taxonomy" id="2827585"/>
    <lineage>
        <taxon>Viruses</taxon>
        <taxon>Duplodnaviria</taxon>
        <taxon>Heunggongvirae</taxon>
        <taxon>Uroviricota</taxon>
        <taxon>Caudoviricetes</taxon>
    </lineage>
</organism>
<accession>A0A8S5LMG1</accession>
<evidence type="ECO:0000313" key="2">
    <source>
        <dbReference type="EMBL" id="DAD71161.1"/>
    </source>
</evidence>
<reference evidence="2" key="1">
    <citation type="journal article" date="2021" name="Proc. Natl. Acad. Sci. U.S.A.">
        <title>A Catalog of Tens of Thousands of Viruses from Human Metagenomes Reveals Hidden Associations with Chronic Diseases.</title>
        <authorList>
            <person name="Tisza M.J."/>
            <person name="Buck C.B."/>
        </authorList>
    </citation>
    <scope>NUCLEOTIDE SEQUENCE</scope>
    <source>
        <strain evidence="2">CtkyH28</strain>
    </source>
</reference>
<name>A0A8S5LMG1_9CAUD</name>
<feature type="domain" description="Siphovirus-type tail component C-terminal" evidence="1">
    <location>
        <begin position="174"/>
        <end position="272"/>
    </location>
</feature>
<dbReference type="Gene3D" id="2.60.120.860">
    <property type="match status" value="1"/>
</dbReference>
<dbReference type="InterPro" id="IPR054738">
    <property type="entry name" value="Siphovirus-type_tail_C"/>
</dbReference>
<evidence type="ECO:0000259" key="1">
    <source>
        <dbReference type="Pfam" id="PF22768"/>
    </source>
</evidence>
<dbReference type="Pfam" id="PF22768">
    <property type="entry name" value="SPP1_Dit"/>
    <property type="match status" value="1"/>
</dbReference>
<protein>
    <submittedName>
        <fullName evidence="2">Tail protein</fullName>
    </submittedName>
</protein>
<dbReference type="EMBL" id="BK015877">
    <property type="protein sequence ID" value="DAD71161.1"/>
    <property type="molecule type" value="Genomic_DNA"/>
</dbReference>
<proteinExistence type="predicted"/>
<sequence>MLPTIKIENARGDVLNLTSDTRYEVTAAGTAPPVATINTSKVSLNDGERFNSSTRNTRNLVLTIHIVKDVGRSRLELYRYIVSGAYIKVYYKTENLDVWIDGYVESIECDEWTLGQVMQVSILCPFPFWQDMTETYTDASNINSLLQFPWSAPAAGVELSSVDTEAYTVITNKGHVESGMRLVIRATVRTLQPKIFNLATGEWIGFTVDMAHGDILTVDTTQGRKSVYLESGGVVTNYINTIMVGSTWLQLAPGENEISYTVDEGNIHLGIYHMNKYQGV</sequence>